<organism evidence="1 2">
    <name type="scientific">Rodentibacter rarus</name>
    <dbReference type="NCBI Taxonomy" id="1908260"/>
    <lineage>
        <taxon>Bacteria</taxon>
        <taxon>Pseudomonadati</taxon>
        <taxon>Pseudomonadota</taxon>
        <taxon>Gammaproteobacteria</taxon>
        <taxon>Pasteurellales</taxon>
        <taxon>Pasteurellaceae</taxon>
        <taxon>Rodentibacter</taxon>
    </lineage>
</organism>
<accession>A0A1V3IP19</accession>
<comment type="caution">
    <text evidence="1">The sequence shown here is derived from an EMBL/GenBank/DDBJ whole genome shotgun (WGS) entry which is preliminary data.</text>
</comment>
<reference evidence="1 2" key="1">
    <citation type="submission" date="2016-10" db="EMBL/GenBank/DDBJ databases">
        <title>Rodentibacter gen. nov. and new species.</title>
        <authorList>
            <person name="Christensen H."/>
        </authorList>
    </citation>
    <scope>NUCLEOTIDE SEQUENCE [LARGE SCALE GENOMIC DNA]</scope>
    <source>
        <strain evidence="1 2">CCUG17206</strain>
    </source>
</reference>
<name>A0A1V3IP19_9PAST</name>
<evidence type="ECO:0000313" key="1">
    <source>
        <dbReference type="EMBL" id="OOF43978.1"/>
    </source>
</evidence>
<dbReference type="EMBL" id="MLHJ01000024">
    <property type="protein sequence ID" value="OOF43978.1"/>
    <property type="molecule type" value="Genomic_DNA"/>
</dbReference>
<sequence>MVSFSLSDIQIGLKSKNTKNQWMKVELAEYQYFDSHYISVWLKPDIYSITTKLLSFDPIRFTQERSKLEIKIQFSQQITPRTLLCQILPIYCLGVDEFQQHLFYDFSYSVYFPRQLNHKHPLIICLHGAGEGGKNQSNLLADKMAITFWNKSTKVLFDYP</sequence>
<dbReference type="Proteomes" id="UP000189433">
    <property type="component" value="Unassembled WGS sequence"/>
</dbReference>
<proteinExistence type="predicted"/>
<gene>
    <name evidence="1" type="ORF">BKK50_03500</name>
</gene>
<keyword evidence="2" id="KW-1185">Reference proteome</keyword>
<evidence type="ECO:0000313" key="2">
    <source>
        <dbReference type="Proteomes" id="UP000189433"/>
    </source>
</evidence>
<dbReference type="InterPro" id="IPR029058">
    <property type="entry name" value="AB_hydrolase_fold"/>
</dbReference>
<dbReference type="STRING" id="1908260.BKK50_03500"/>
<protein>
    <submittedName>
        <fullName evidence="1">Uncharacterized protein</fullName>
    </submittedName>
</protein>
<dbReference type="AlphaFoldDB" id="A0A1V3IP19"/>
<dbReference type="Gene3D" id="3.40.50.1820">
    <property type="entry name" value="alpha/beta hydrolase"/>
    <property type="match status" value="1"/>
</dbReference>